<evidence type="ECO:0000256" key="7">
    <source>
        <dbReference type="ARBA" id="ARBA00023125"/>
    </source>
</evidence>
<dbReference type="Pfam" id="PF00270">
    <property type="entry name" value="DEAD"/>
    <property type="match status" value="1"/>
</dbReference>
<protein>
    <recommendedName>
        <fullName evidence="9">Transcription-repair-coupling factor</fullName>
        <shortName evidence="9">TRCF</shortName>
        <ecNumber evidence="9">3.6.4.-</ecNumber>
    </recommendedName>
</protein>
<evidence type="ECO:0000256" key="4">
    <source>
        <dbReference type="ARBA" id="ARBA00022801"/>
    </source>
</evidence>
<dbReference type="SMART" id="SM01058">
    <property type="entry name" value="CarD_TRCF"/>
    <property type="match status" value="1"/>
</dbReference>
<organism evidence="12 13">
    <name type="scientific">Skermanella cutis</name>
    <dbReference type="NCBI Taxonomy" id="2775420"/>
    <lineage>
        <taxon>Bacteria</taxon>
        <taxon>Pseudomonadati</taxon>
        <taxon>Pseudomonadota</taxon>
        <taxon>Alphaproteobacteria</taxon>
        <taxon>Rhodospirillales</taxon>
        <taxon>Azospirillaceae</taxon>
        <taxon>Skermanella</taxon>
    </lineage>
</organism>
<reference evidence="12" key="1">
    <citation type="submission" date="2021-02" db="EMBL/GenBank/DDBJ databases">
        <title>Skermanella TT6 skin isolate.</title>
        <authorList>
            <person name="Lee K."/>
            <person name="Ganzorig M."/>
        </authorList>
    </citation>
    <scope>NUCLEOTIDE SEQUENCE</scope>
    <source>
        <strain evidence="12">TT6</strain>
    </source>
</reference>
<evidence type="ECO:0000256" key="6">
    <source>
        <dbReference type="ARBA" id="ARBA00022840"/>
    </source>
</evidence>
<dbReference type="CDD" id="cd17991">
    <property type="entry name" value="DEXHc_TRCF"/>
    <property type="match status" value="1"/>
</dbReference>
<sequence>MDHNLEADRVPGRDARPFDGLELDLGRPGRRTVAGVPEGLDGMLLGHLAQRADSAGLLHIVRDHRRLVRLRRALAFFAPQLEVLPLLSWDCAPYERRSPSAAVAARRVDTLLRLGRPAEGPRLILATAAAFLRRLPPQGVLEAATFRAAPEDDIEEPLRRFLLRNGYSPAETVREVGDFLWDDDRVEILPPGQRSPVILELLNGTLDAVRRGGADGEELERLELPPVSEVVLTDESIARFQTNYQEQFGRVEGNDPLFEAVGHGRRLTGMEHWLPLFYGGTETLCEYLPGCPVTLDDGVESDRDDYLEQVADAFQARKAMGTIEEKAHLPAFHPLPPEQVFVDAEAWDVCLEPRAVLVFRAAPPEAGEDMPDAGARPGPSFHDDDGGGKLARHVRTLRAGGARVLFAVERDVQHGPLRRRIGMPEMPTAETWGDAGAGDAAVATLPVAAGFEVDGISVIARADIVRSDRRRSAGTADARRDALLPDVPPIALGDLVVHADHGVALCEGLETIDAGGAPHDCLRLVYRQGDKLFVPVENVDLLWRFGTPGETIQLDKLGGAAWPNRLERMRETLRDAAHELIATAAKRSLAQVDPIVPDRAAYRRFSGRFPYTETEDQQTAIDDVLADLASGKVMDRLVVGDVGFGKTEIALRAAFAVAVAGRQVAVVAPTTPLARQHADEFRERFSGFGMEIAELTGGTATDEAKAARQRIADGQARIAVGTQALLGEAVRFKDLGLLVLDEEQRLGVKQKERLKDIAEGVHVLTMTATPIPRTLQLALGGLRDLSLIGTAPVERQPVRTRVLTYDGDIIRQALLRERERGGQSFYVCPRLADLDLVGERLEALVPDLRVLRAHGKMAPEELDDAITAFVRGGADVLLATNIIEAGLNIPNANTLVVHRADMFGLAQLHQLRGRVGRGSTRAYAWMTVESEADLSEAARGRLDAIAMLSDPGAGFNVASQDLELRGGGNLLGEEQSGSIRAVGVDLFQEMLRQAIEAVQAGKEPEEFWTPRISLGMPVLIPESYVADLDERMALYRSIAALHTAEAAKAFTRDLARRHGPVPPEVGTLIGLGELKRLCRDAGVEQLDVGPRGALIAFRQEPPGLEAFLDRTEGARRREDGNLVVPLAEESSARLAAARLLLRGLAGG</sequence>
<comment type="subcellular location">
    <subcellularLocation>
        <location evidence="9">Cytoplasm</location>
    </subcellularLocation>
</comment>
<dbReference type="Gene3D" id="2.40.10.170">
    <property type="match status" value="1"/>
</dbReference>
<dbReference type="InterPro" id="IPR004576">
    <property type="entry name" value="Mfd"/>
</dbReference>
<dbReference type="RefSeq" id="WP_201072291.1">
    <property type="nucleotide sequence ID" value="NZ_CP067420.1"/>
</dbReference>
<proteinExistence type="inferred from homology"/>
<keyword evidence="6 9" id="KW-0067">ATP-binding</keyword>
<name>A0ABX7B0Y8_9PROT</name>
<comment type="similarity">
    <text evidence="9">In the N-terminal section; belongs to the UvrB family.</text>
</comment>
<gene>
    <name evidence="9" type="primary">mfd</name>
    <name evidence="12" type="ORF">IGS68_18145</name>
</gene>
<accession>A0ABX7B0Y8</accession>
<dbReference type="PANTHER" id="PTHR47964">
    <property type="entry name" value="ATP-DEPENDENT DNA HELICASE HOMOLOG RECG, CHLOROPLASTIC"/>
    <property type="match status" value="1"/>
</dbReference>
<dbReference type="InterPro" id="IPR014001">
    <property type="entry name" value="Helicase_ATP-bd"/>
</dbReference>
<dbReference type="Pfam" id="PF00271">
    <property type="entry name" value="Helicase_C"/>
    <property type="match status" value="1"/>
</dbReference>
<keyword evidence="13" id="KW-1185">Reference proteome</keyword>
<feature type="domain" description="Helicase ATP-binding" evidence="10">
    <location>
        <begin position="627"/>
        <end position="788"/>
    </location>
</feature>
<dbReference type="EMBL" id="CP067420">
    <property type="protein sequence ID" value="QQP87980.1"/>
    <property type="molecule type" value="Genomic_DNA"/>
</dbReference>
<keyword evidence="2 9" id="KW-0547">Nucleotide-binding</keyword>
<evidence type="ECO:0000259" key="10">
    <source>
        <dbReference type="PROSITE" id="PS51192"/>
    </source>
</evidence>
<dbReference type="InterPro" id="IPR036101">
    <property type="entry name" value="CarD-like/TRCF_RID_sf"/>
</dbReference>
<dbReference type="SMART" id="SM00487">
    <property type="entry name" value="DEXDc"/>
    <property type="match status" value="1"/>
</dbReference>
<keyword evidence="7 9" id="KW-0238">DNA-binding</keyword>
<dbReference type="SMART" id="SM00982">
    <property type="entry name" value="TRCF"/>
    <property type="match status" value="1"/>
</dbReference>
<keyword evidence="1 9" id="KW-0963">Cytoplasm</keyword>
<dbReference type="Pfam" id="PF02559">
    <property type="entry name" value="CarD_TRCF_RID"/>
    <property type="match status" value="1"/>
</dbReference>
<dbReference type="SUPFAM" id="SSF141259">
    <property type="entry name" value="CarD-like"/>
    <property type="match status" value="1"/>
</dbReference>
<keyword evidence="8 9" id="KW-0234">DNA repair</keyword>
<keyword evidence="4 9" id="KW-0378">Hydrolase</keyword>
<keyword evidence="3 9" id="KW-0227">DNA damage</keyword>
<dbReference type="SMART" id="SM00490">
    <property type="entry name" value="HELICc"/>
    <property type="match status" value="1"/>
</dbReference>
<evidence type="ECO:0000256" key="8">
    <source>
        <dbReference type="ARBA" id="ARBA00023204"/>
    </source>
</evidence>
<dbReference type="EC" id="3.6.4.-" evidence="9"/>
<dbReference type="InterPro" id="IPR001650">
    <property type="entry name" value="Helicase_C-like"/>
</dbReference>
<evidence type="ECO:0000256" key="3">
    <source>
        <dbReference type="ARBA" id="ARBA00022763"/>
    </source>
</evidence>
<dbReference type="Gene3D" id="3.90.1150.50">
    <property type="entry name" value="Transcription-repair-coupling factor, D7 domain"/>
    <property type="match status" value="1"/>
</dbReference>
<dbReference type="PROSITE" id="PS51194">
    <property type="entry name" value="HELICASE_CTER"/>
    <property type="match status" value="1"/>
</dbReference>
<dbReference type="HAMAP" id="MF_00969">
    <property type="entry name" value="TRCF"/>
    <property type="match status" value="1"/>
</dbReference>
<evidence type="ECO:0000313" key="12">
    <source>
        <dbReference type="EMBL" id="QQP87980.1"/>
    </source>
</evidence>
<evidence type="ECO:0000256" key="2">
    <source>
        <dbReference type="ARBA" id="ARBA00022741"/>
    </source>
</evidence>
<dbReference type="GO" id="GO:0004386">
    <property type="term" value="F:helicase activity"/>
    <property type="evidence" value="ECO:0007669"/>
    <property type="project" value="UniProtKB-KW"/>
</dbReference>
<feature type="domain" description="Helicase C-terminal" evidence="11">
    <location>
        <begin position="809"/>
        <end position="963"/>
    </location>
</feature>
<keyword evidence="5 12" id="KW-0347">Helicase</keyword>
<dbReference type="InterPro" id="IPR037235">
    <property type="entry name" value="TRCF-like_C_D7"/>
</dbReference>
<dbReference type="PANTHER" id="PTHR47964:SF1">
    <property type="entry name" value="ATP-DEPENDENT DNA HELICASE HOMOLOG RECG, CHLOROPLASTIC"/>
    <property type="match status" value="1"/>
</dbReference>
<dbReference type="PROSITE" id="PS51192">
    <property type="entry name" value="HELICASE_ATP_BIND_1"/>
    <property type="match status" value="1"/>
</dbReference>
<evidence type="ECO:0000313" key="13">
    <source>
        <dbReference type="Proteomes" id="UP000595197"/>
    </source>
</evidence>
<evidence type="ECO:0000256" key="1">
    <source>
        <dbReference type="ARBA" id="ARBA00022490"/>
    </source>
</evidence>
<dbReference type="InterPro" id="IPR011545">
    <property type="entry name" value="DEAD/DEAH_box_helicase_dom"/>
</dbReference>
<dbReference type="InterPro" id="IPR003711">
    <property type="entry name" value="CarD-like/TRCF_RID"/>
</dbReference>
<dbReference type="Gene3D" id="3.40.50.11180">
    <property type="match status" value="2"/>
</dbReference>
<dbReference type="InterPro" id="IPR005118">
    <property type="entry name" value="TRCF_C"/>
</dbReference>
<dbReference type="SUPFAM" id="SSF52540">
    <property type="entry name" value="P-loop containing nucleoside triphosphate hydrolases"/>
    <property type="match status" value="3"/>
</dbReference>
<dbReference type="Gene3D" id="3.40.50.300">
    <property type="entry name" value="P-loop containing nucleotide triphosphate hydrolases"/>
    <property type="match status" value="2"/>
</dbReference>
<dbReference type="Pfam" id="PF03461">
    <property type="entry name" value="TRCF"/>
    <property type="match status" value="1"/>
</dbReference>
<dbReference type="Proteomes" id="UP000595197">
    <property type="component" value="Chromosome"/>
</dbReference>
<dbReference type="InterPro" id="IPR047112">
    <property type="entry name" value="RecG/Mfd"/>
</dbReference>
<dbReference type="InterPro" id="IPR027417">
    <property type="entry name" value="P-loop_NTPase"/>
</dbReference>
<evidence type="ECO:0000256" key="9">
    <source>
        <dbReference type="HAMAP-Rule" id="MF_00969"/>
    </source>
</evidence>
<evidence type="ECO:0000259" key="11">
    <source>
        <dbReference type="PROSITE" id="PS51194"/>
    </source>
</evidence>
<comment type="similarity">
    <text evidence="9">In the C-terminal section; belongs to the helicase family. RecG subfamily.</text>
</comment>
<evidence type="ECO:0000256" key="5">
    <source>
        <dbReference type="ARBA" id="ARBA00022806"/>
    </source>
</evidence>
<comment type="function">
    <text evidence="9">Couples transcription and DNA repair by recognizing RNA polymerase (RNAP) stalled at DNA lesions. Mediates ATP-dependent release of RNAP and its truncated transcript from the DNA, and recruitment of nucleotide excision repair machinery to the damaged site.</text>
</comment>
<dbReference type="SUPFAM" id="SSF143517">
    <property type="entry name" value="TRCF domain-like"/>
    <property type="match status" value="1"/>
</dbReference>